<organism evidence="1 2">
    <name type="scientific">Dactylellina haptotyla (strain CBS 200.50)</name>
    <name type="common">Nematode-trapping fungus</name>
    <name type="synonym">Monacrosporium haptotylum</name>
    <dbReference type="NCBI Taxonomy" id="1284197"/>
    <lineage>
        <taxon>Eukaryota</taxon>
        <taxon>Fungi</taxon>
        <taxon>Dikarya</taxon>
        <taxon>Ascomycota</taxon>
        <taxon>Pezizomycotina</taxon>
        <taxon>Orbiliomycetes</taxon>
        <taxon>Orbiliales</taxon>
        <taxon>Orbiliaceae</taxon>
        <taxon>Dactylellina</taxon>
    </lineage>
</organism>
<dbReference type="HOGENOM" id="CLU_1610691_0_0_1"/>
<reference evidence="2" key="2">
    <citation type="submission" date="2013-04" db="EMBL/GenBank/DDBJ databases">
        <title>Genomic mechanisms accounting for the adaptation to parasitism in nematode-trapping fungi.</title>
        <authorList>
            <person name="Ahren D.G."/>
        </authorList>
    </citation>
    <scope>NUCLEOTIDE SEQUENCE [LARGE SCALE GENOMIC DNA]</scope>
    <source>
        <strain evidence="2">CBS 200.50</strain>
    </source>
</reference>
<evidence type="ECO:0000313" key="2">
    <source>
        <dbReference type="Proteomes" id="UP000015100"/>
    </source>
</evidence>
<accession>S8AY19</accession>
<dbReference type="AlphaFoldDB" id="S8AY19"/>
<reference evidence="1 2" key="1">
    <citation type="journal article" date="2013" name="PLoS Genet.">
        <title>Genomic mechanisms accounting for the adaptation to parasitism in nematode-trapping fungi.</title>
        <authorList>
            <person name="Meerupati T."/>
            <person name="Andersson K.M."/>
            <person name="Friman E."/>
            <person name="Kumar D."/>
            <person name="Tunlid A."/>
            <person name="Ahren D."/>
        </authorList>
    </citation>
    <scope>NUCLEOTIDE SEQUENCE [LARGE SCALE GENOMIC DNA]</scope>
    <source>
        <strain evidence="1 2">CBS 200.50</strain>
    </source>
</reference>
<sequence>MIDLKTIASFPLLEHLGVRVIYPESGVSWVLTFHSLKSLYLIGKNLNLENEEAKEEGEFPERFLAWFAPEDVMQSENPNLQVILLEQRGYQSVRSIRPYTFLAYFRECGGLFNFKTQQQTLSDVRHWYPEVRDFISTYGRYFVYEKFRKRGGNKDSSRPEDPSRS</sequence>
<name>S8AY19_DACHA</name>
<keyword evidence="2" id="KW-1185">Reference proteome</keyword>
<proteinExistence type="predicted"/>
<protein>
    <submittedName>
        <fullName evidence="1">Uncharacterized protein</fullName>
    </submittedName>
</protein>
<dbReference type="EMBL" id="AQGS01000003">
    <property type="protein sequence ID" value="EPS45856.1"/>
    <property type="molecule type" value="Genomic_DNA"/>
</dbReference>
<evidence type="ECO:0000313" key="1">
    <source>
        <dbReference type="EMBL" id="EPS45856.1"/>
    </source>
</evidence>
<dbReference type="Proteomes" id="UP000015100">
    <property type="component" value="Unassembled WGS sequence"/>
</dbReference>
<gene>
    <name evidence="1" type="ORF">H072_140</name>
</gene>
<comment type="caution">
    <text evidence="1">The sequence shown here is derived from an EMBL/GenBank/DDBJ whole genome shotgun (WGS) entry which is preliminary data.</text>
</comment>